<evidence type="ECO:0000313" key="3">
    <source>
        <dbReference type="Proteomes" id="UP000596130"/>
    </source>
</evidence>
<dbReference type="Gene3D" id="1.10.10.10">
    <property type="entry name" value="Winged helix-like DNA-binding domain superfamily/Winged helix DNA-binding domain"/>
    <property type="match status" value="1"/>
</dbReference>
<organism evidence="2 3">
    <name type="scientific">Streptomyces alfalfae</name>
    <dbReference type="NCBI Taxonomy" id="1642299"/>
    <lineage>
        <taxon>Bacteria</taxon>
        <taxon>Bacillati</taxon>
        <taxon>Actinomycetota</taxon>
        <taxon>Actinomycetes</taxon>
        <taxon>Kitasatosporales</taxon>
        <taxon>Streptomycetaceae</taxon>
        <taxon>Streptomyces</taxon>
    </lineage>
</organism>
<sequence length="56" mass="5732">MIAQGLSNATDSGRLVVAEQTVQAHVGRVPVKLGPRDRTQAAVCAYASGAVRPPGC</sequence>
<dbReference type="GO" id="GO:0003677">
    <property type="term" value="F:DNA binding"/>
    <property type="evidence" value="ECO:0007669"/>
    <property type="project" value="InterPro"/>
</dbReference>
<dbReference type="Pfam" id="PF00196">
    <property type="entry name" value="GerE"/>
    <property type="match status" value="1"/>
</dbReference>
<dbReference type="InterPro" id="IPR036388">
    <property type="entry name" value="WH-like_DNA-bd_sf"/>
</dbReference>
<gene>
    <name evidence="2" type="ORF">I8755_20185</name>
</gene>
<dbReference type="SUPFAM" id="SSF46894">
    <property type="entry name" value="C-terminal effector domain of the bipartite response regulators"/>
    <property type="match status" value="1"/>
</dbReference>
<dbReference type="EMBL" id="CP065959">
    <property type="protein sequence ID" value="QQC93875.1"/>
    <property type="molecule type" value="Genomic_DNA"/>
</dbReference>
<dbReference type="AlphaFoldDB" id="A0A7T4U227"/>
<name>A0A7T4U227_9ACTN</name>
<dbReference type="InterPro" id="IPR016032">
    <property type="entry name" value="Sig_transdc_resp-reg_C-effctor"/>
</dbReference>
<dbReference type="PROSITE" id="PS50043">
    <property type="entry name" value="HTH_LUXR_2"/>
    <property type="match status" value="1"/>
</dbReference>
<dbReference type="InterPro" id="IPR000792">
    <property type="entry name" value="Tscrpt_reg_LuxR_C"/>
</dbReference>
<dbReference type="SMART" id="SM00421">
    <property type="entry name" value="HTH_LUXR"/>
    <property type="match status" value="1"/>
</dbReference>
<dbReference type="GO" id="GO:0006355">
    <property type="term" value="P:regulation of DNA-templated transcription"/>
    <property type="evidence" value="ECO:0007669"/>
    <property type="project" value="InterPro"/>
</dbReference>
<feature type="domain" description="HTH luxR-type" evidence="1">
    <location>
        <begin position="1"/>
        <end position="49"/>
    </location>
</feature>
<evidence type="ECO:0000313" key="2">
    <source>
        <dbReference type="EMBL" id="QQC93875.1"/>
    </source>
</evidence>
<protein>
    <submittedName>
        <fullName evidence="2">Helix-turn-helix transcriptional regulator</fullName>
    </submittedName>
</protein>
<proteinExistence type="predicted"/>
<accession>A0A7T4U227</accession>
<reference evidence="2 3" key="1">
    <citation type="submission" date="2020-12" db="EMBL/GenBank/DDBJ databases">
        <title>Identification and biosynthesis of polyene macrolides produced by Streptomyces alfalfae Men-myco-93-63.</title>
        <authorList>
            <person name="Liu D."/>
            <person name="Li Y."/>
            <person name="Liu L."/>
            <person name="Han X."/>
            <person name="Shen F."/>
        </authorList>
    </citation>
    <scope>NUCLEOTIDE SEQUENCE [LARGE SCALE GENOMIC DNA]</scope>
    <source>
        <strain evidence="2 3">Men-myco-93-63</strain>
    </source>
</reference>
<dbReference type="Proteomes" id="UP000596130">
    <property type="component" value="Chromosome"/>
</dbReference>
<evidence type="ECO:0000259" key="1">
    <source>
        <dbReference type="PROSITE" id="PS50043"/>
    </source>
</evidence>